<feature type="domain" description="Reverse transcriptase zinc-binding" evidence="2">
    <location>
        <begin position="240"/>
        <end position="309"/>
    </location>
</feature>
<dbReference type="SUPFAM" id="SSF53098">
    <property type="entry name" value="Ribonuclease H-like"/>
    <property type="match status" value="1"/>
</dbReference>
<dbReference type="InterPro" id="IPR026960">
    <property type="entry name" value="RVT-Znf"/>
</dbReference>
<dbReference type="PANTHER" id="PTHR47074">
    <property type="entry name" value="BNAC02G40300D PROTEIN"/>
    <property type="match status" value="1"/>
</dbReference>
<accession>A0AAV2G550</accession>
<evidence type="ECO:0000313" key="3">
    <source>
        <dbReference type="EMBL" id="CAL1405749.1"/>
    </source>
</evidence>
<evidence type="ECO:0008006" key="5">
    <source>
        <dbReference type="Google" id="ProtNLM"/>
    </source>
</evidence>
<evidence type="ECO:0000259" key="2">
    <source>
        <dbReference type="Pfam" id="PF13966"/>
    </source>
</evidence>
<name>A0AAV2G550_9ROSI</name>
<reference evidence="3 4" key="1">
    <citation type="submission" date="2024-04" db="EMBL/GenBank/DDBJ databases">
        <authorList>
            <person name="Fracassetti M."/>
        </authorList>
    </citation>
    <scope>NUCLEOTIDE SEQUENCE [LARGE SCALE GENOMIC DNA]</scope>
</reference>
<feature type="domain" description="RNase H type-1" evidence="1">
    <location>
        <begin position="414"/>
        <end position="532"/>
    </location>
</feature>
<dbReference type="InterPro" id="IPR036397">
    <property type="entry name" value="RNaseH_sf"/>
</dbReference>
<keyword evidence="4" id="KW-1185">Reference proteome</keyword>
<protein>
    <recommendedName>
        <fullName evidence="5">RNase H type-1 domain-containing protein</fullName>
    </recommendedName>
</protein>
<gene>
    <name evidence="3" type="ORF">LTRI10_LOCUS45521</name>
</gene>
<dbReference type="EMBL" id="OZ034821">
    <property type="protein sequence ID" value="CAL1405749.1"/>
    <property type="molecule type" value="Genomic_DNA"/>
</dbReference>
<dbReference type="Pfam" id="PF13456">
    <property type="entry name" value="RVT_3"/>
    <property type="match status" value="1"/>
</dbReference>
<dbReference type="GO" id="GO:0004523">
    <property type="term" value="F:RNA-DNA hybrid ribonuclease activity"/>
    <property type="evidence" value="ECO:0007669"/>
    <property type="project" value="InterPro"/>
</dbReference>
<dbReference type="CDD" id="cd06222">
    <property type="entry name" value="RNase_H_like"/>
    <property type="match status" value="1"/>
</dbReference>
<proteinExistence type="predicted"/>
<dbReference type="InterPro" id="IPR012337">
    <property type="entry name" value="RNaseH-like_sf"/>
</dbReference>
<evidence type="ECO:0000259" key="1">
    <source>
        <dbReference type="Pfam" id="PF13456"/>
    </source>
</evidence>
<dbReference type="PANTHER" id="PTHR47074:SF21">
    <property type="entry name" value="RNASE H TYPE-1 DOMAIN-CONTAINING PROTEIN"/>
    <property type="match status" value="1"/>
</dbReference>
<sequence length="563" mass="64785">MSVFKLPGCLVSEINSIISNYWWGENENRNRIHWRKWSYLCRSKAEGGVGLKELATFNKALLAKQLWLLMQKPESLVGQILKAKYFPNCSVLDAQVGFRPSYTWRSLFSARDLILKGCRRRVGNGSSIKIWEDWWVPGLQGKKLMVGSNGKMGFEYVSDLIDHEHNRWRADVLQLLFSPEEVRGIQAVHLQNRPANDSLCWDLTPNGVYSVKSGYDLAIQEPVEEFEEGEEEIPVPHTLPNTNWETIWKVNSPPKVRFFIWKIMQNILPTNMNLAKKMEEKIEPEYPYCGLAETHEHRFMECGWSRRVWRRSAWPDQCGFVEGEGLPAWLNRFLNSTSSYTAGEVSSLMWFLWNERNNQQFNGKKLDEEEVAMRAQNWILEYRHEQQAAGRRREQDTRRKFWQPPGIGILKVNTDAGCLGEGGTGLGMVVRDWTGAFKYAAVKREAERWCPAVAEGRAVLFALEKMNEQQMGPFEVESDCLTLVNTLRQQRVDLTELGAVCEAILQAEGVEDCYAWKHTHREANTVAHTLAHVQVDLNHCNSWIGISPSFLLNDLYLDSSHLA</sequence>
<dbReference type="Pfam" id="PF13966">
    <property type="entry name" value="zf-RVT"/>
    <property type="match status" value="1"/>
</dbReference>
<dbReference type="AlphaFoldDB" id="A0AAV2G550"/>
<dbReference type="InterPro" id="IPR052929">
    <property type="entry name" value="RNase_H-like_EbsB-rel"/>
</dbReference>
<organism evidence="3 4">
    <name type="scientific">Linum trigynum</name>
    <dbReference type="NCBI Taxonomy" id="586398"/>
    <lineage>
        <taxon>Eukaryota</taxon>
        <taxon>Viridiplantae</taxon>
        <taxon>Streptophyta</taxon>
        <taxon>Embryophyta</taxon>
        <taxon>Tracheophyta</taxon>
        <taxon>Spermatophyta</taxon>
        <taxon>Magnoliopsida</taxon>
        <taxon>eudicotyledons</taxon>
        <taxon>Gunneridae</taxon>
        <taxon>Pentapetalae</taxon>
        <taxon>rosids</taxon>
        <taxon>fabids</taxon>
        <taxon>Malpighiales</taxon>
        <taxon>Linaceae</taxon>
        <taxon>Linum</taxon>
    </lineage>
</organism>
<dbReference type="Gene3D" id="3.30.420.10">
    <property type="entry name" value="Ribonuclease H-like superfamily/Ribonuclease H"/>
    <property type="match status" value="1"/>
</dbReference>
<dbReference type="Proteomes" id="UP001497516">
    <property type="component" value="Chromosome 8"/>
</dbReference>
<dbReference type="GO" id="GO:0003676">
    <property type="term" value="F:nucleic acid binding"/>
    <property type="evidence" value="ECO:0007669"/>
    <property type="project" value="InterPro"/>
</dbReference>
<dbReference type="InterPro" id="IPR044730">
    <property type="entry name" value="RNase_H-like_dom_plant"/>
</dbReference>
<evidence type="ECO:0000313" key="4">
    <source>
        <dbReference type="Proteomes" id="UP001497516"/>
    </source>
</evidence>
<dbReference type="InterPro" id="IPR002156">
    <property type="entry name" value="RNaseH_domain"/>
</dbReference>